<dbReference type="InterPro" id="IPR001660">
    <property type="entry name" value="SAM"/>
</dbReference>
<dbReference type="OrthoDB" id="51325at2"/>
<name>A0A158CY46_9BURK</name>
<dbReference type="SUPFAM" id="SSF47769">
    <property type="entry name" value="SAM/Pointed domain"/>
    <property type="match status" value="1"/>
</dbReference>
<dbReference type="CDD" id="cd09487">
    <property type="entry name" value="SAM_superfamily"/>
    <property type="match status" value="1"/>
</dbReference>
<dbReference type="GO" id="GO:0005524">
    <property type="term" value="F:ATP binding"/>
    <property type="evidence" value="ECO:0007669"/>
    <property type="project" value="UniProtKB-KW"/>
</dbReference>
<dbReference type="EMBL" id="FCOX02000025">
    <property type="protein sequence ID" value="SAK87273.1"/>
    <property type="molecule type" value="Genomic_DNA"/>
</dbReference>
<evidence type="ECO:0000313" key="5">
    <source>
        <dbReference type="EMBL" id="SAK87273.1"/>
    </source>
</evidence>
<dbReference type="GO" id="GO:0009190">
    <property type="term" value="P:cyclic nucleotide biosynthetic process"/>
    <property type="evidence" value="ECO:0007669"/>
    <property type="project" value="InterPro"/>
</dbReference>
<dbReference type="PANTHER" id="PTHR16305:SF28">
    <property type="entry name" value="GUANYLATE CYCLASE DOMAIN-CONTAINING PROTEIN"/>
    <property type="match status" value="1"/>
</dbReference>
<dbReference type="Pfam" id="PF00536">
    <property type="entry name" value="SAM_1"/>
    <property type="match status" value="1"/>
</dbReference>
<dbReference type="Gene3D" id="1.25.40.10">
    <property type="entry name" value="Tetratricopeptide repeat domain"/>
    <property type="match status" value="2"/>
</dbReference>
<gene>
    <name evidence="5" type="ORF">AWB78_04520</name>
</gene>
<dbReference type="GO" id="GO:0035556">
    <property type="term" value="P:intracellular signal transduction"/>
    <property type="evidence" value="ECO:0007669"/>
    <property type="project" value="InterPro"/>
</dbReference>
<dbReference type="Gene3D" id="3.30.70.1230">
    <property type="entry name" value="Nucleotide cyclase"/>
    <property type="match status" value="1"/>
</dbReference>
<dbReference type="SUPFAM" id="SSF52540">
    <property type="entry name" value="P-loop containing nucleoside triphosphate hydrolases"/>
    <property type="match status" value="1"/>
</dbReference>
<dbReference type="SUPFAM" id="SSF55073">
    <property type="entry name" value="Nucleotide cyclase"/>
    <property type="match status" value="1"/>
</dbReference>
<comment type="caution">
    <text evidence="5">The sequence shown here is derived from an EMBL/GenBank/DDBJ whole genome shotgun (WGS) entry which is preliminary data.</text>
</comment>
<dbReference type="Pfam" id="PF00211">
    <property type="entry name" value="Guanylate_cyc"/>
    <property type="match status" value="1"/>
</dbReference>
<proteinExistence type="predicted"/>
<evidence type="ECO:0000256" key="1">
    <source>
        <dbReference type="ARBA" id="ARBA00022741"/>
    </source>
</evidence>
<evidence type="ECO:0000259" key="4">
    <source>
        <dbReference type="PROSITE" id="PS50125"/>
    </source>
</evidence>
<dbReference type="PROSITE" id="PS50105">
    <property type="entry name" value="SAM_DOMAIN"/>
    <property type="match status" value="1"/>
</dbReference>
<reference evidence="5" key="1">
    <citation type="submission" date="2016-01" db="EMBL/GenBank/DDBJ databases">
        <authorList>
            <person name="Peeters C."/>
        </authorList>
    </citation>
    <scope>NUCLEOTIDE SEQUENCE</scope>
    <source>
        <strain evidence="5">LMG 29321</strain>
    </source>
</reference>
<dbReference type="SMART" id="SM00454">
    <property type="entry name" value="SAM"/>
    <property type="match status" value="1"/>
</dbReference>
<protein>
    <submittedName>
        <fullName evidence="5">Adenylate/guanylate cyclase</fullName>
    </submittedName>
</protein>
<feature type="domain" description="SAM" evidence="3">
    <location>
        <begin position="1"/>
        <end position="61"/>
    </location>
</feature>
<evidence type="ECO:0000256" key="2">
    <source>
        <dbReference type="ARBA" id="ARBA00022840"/>
    </source>
</evidence>
<dbReference type="PROSITE" id="PS50125">
    <property type="entry name" value="GUANYLATE_CYCLASE_2"/>
    <property type="match status" value="1"/>
</dbReference>
<dbReference type="AlphaFoldDB" id="A0A158CY46"/>
<dbReference type="SMART" id="SM00044">
    <property type="entry name" value="CYCc"/>
    <property type="match status" value="1"/>
</dbReference>
<dbReference type="InterPro" id="IPR001054">
    <property type="entry name" value="A/G_cyclase"/>
</dbReference>
<evidence type="ECO:0000313" key="6">
    <source>
        <dbReference type="Proteomes" id="UP000071859"/>
    </source>
</evidence>
<dbReference type="InterPro" id="IPR013761">
    <property type="entry name" value="SAM/pointed_sf"/>
</dbReference>
<dbReference type="GO" id="GO:0004016">
    <property type="term" value="F:adenylate cyclase activity"/>
    <property type="evidence" value="ECO:0007669"/>
    <property type="project" value="UniProtKB-ARBA"/>
</dbReference>
<dbReference type="SUPFAM" id="SSF48452">
    <property type="entry name" value="TPR-like"/>
    <property type="match status" value="1"/>
</dbReference>
<keyword evidence="6" id="KW-1185">Reference proteome</keyword>
<organism evidence="5 6">
    <name type="scientific">Caballeronia calidae</name>
    <dbReference type="NCBI Taxonomy" id="1777139"/>
    <lineage>
        <taxon>Bacteria</taxon>
        <taxon>Pseudomonadati</taxon>
        <taxon>Pseudomonadota</taxon>
        <taxon>Betaproteobacteria</taxon>
        <taxon>Burkholderiales</taxon>
        <taxon>Burkholderiaceae</taxon>
        <taxon>Caballeronia</taxon>
    </lineage>
</organism>
<dbReference type="CDD" id="cd07302">
    <property type="entry name" value="CHD"/>
    <property type="match status" value="1"/>
</dbReference>
<dbReference type="InterPro" id="IPR027417">
    <property type="entry name" value="P-loop_NTPase"/>
</dbReference>
<evidence type="ECO:0000259" key="3">
    <source>
        <dbReference type="PROSITE" id="PS50105"/>
    </source>
</evidence>
<dbReference type="SMART" id="SM00028">
    <property type="entry name" value="TPR"/>
    <property type="match status" value="5"/>
</dbReference>
<dbReference type="RefSeq" id="WP_063959004.1">
    <property type="nucleotide sequence ID" value="NZ_FCOX02000025.1"/>
</dbReference>
<dbReference type="GO" id="GO:0005737">
    <property type="term" value="C:cytoplasm"/>
    <property type="evidence" value="ECO:0007669"/>
    <property type="project" value="TreeGrafter"/>
</dbReference>
<feature type="domain" description="Guanylate cyclase" evidence="4">
    <location>
        <begin position="82"/>
        <end position="210"/>
    </location>
</feature>
<dbReference type="InterPro" id="IPR019734">
    <property type="entry name" value="TPR_rpt"/>
</dbReference>
<keyword evidence="2" id="KW-0067">ATP-binding</keyword>
<keyword evidence="1" id="KW-0547">Nucleotide-binding</keyword>
<dbReference type="InterPro" id="IPR041664">
    <property type="entry name" value="AAA_16"/>
</dbReference>
<accession>A0A158CY46</accession>
<dbReference type="Proteomes" id="UP000071859">
    <property type="component" value="Unassembled WGS sequence"/>
</dbReference>
<dbReference type="Pfam" id="PF13191">
    <property type="entry name" value="AAA_16"/>
    <property type="match status" value="1"/>
</dbReference>
<dbReference type="Gene3D" id="1.10.150.50">
    <property type="entry name" value="Transcription Factor, Ets-1"/>
    <property type="match status" value="1"/>
</dbReference>
<sequence>MDVAAWLRSLGMERYEQAFRENAIDGDVLCKLCADDLKELGVTSVGHRRKLLDALAALRRGIVPTPSAVNLSDAQGERRQVAVLFADLCDFTDMSRNIDAEEVLAVLERYFEQVDRIIGQHGGHVDKHVGDSVMALFGAPVAHGNDVERAVRAARAISDAMPGLSRVLARPVFVHIGIASGEVVASGTGSAMHREYTVTGETVNLASRLTDAAGRGEILVSDAVRRALANRLDCVERGTVSVKGFADPVSAWRVAGLRRSTFARPIVGRSDQLRAFRTVLRACRATGGGRTVLIRGEAGIGKTRLLEEFEREARDSGFACHGGFVLDFGAATGRGAIQSLVRGLLAPGDSNDGDTRVADVDRAFNDGLIDAGDALFLDDLIDLPMTFEDRAVYEAMDNTMRIRGRQNVVTRLVQRASRRQPRLLSVEDIHWSDGSTLRDLEVLSTTAGACPAVLVMTARPSGEALDDSWHAADGAPYSLVDLGPLSAGEARVMAESFPNAQADLAERCVARAAGNPLFLEQLLDSAGTGAETGVPGSVRSLVQARLDRLDSAEKAMLQAASVLGQIFEEEAVDYLVDGTGAGAALEPLVAGHLLRRQGAGFIFHHALIRDAIYDGLLKSRCRALHRRAAQWYGERDRDPVLRAEHLDRAADREAALAYCDAARSQASAYRYESALQLIGRGLELAQAHGERVALECLRGTILHDTGDMTSALAAFESALRFATTDAERCRAWIGRATVKRVLDDLDGAWADLDRAATAAAAEGLQREEARIHFLRGNLCFPRGEIDGCAREHGLSLALAQASGDSEQEAAALGGLGDAEYMRGRMISAHDAFSRCIELCRRNGFGRIEVANLPMRAVTAWFAGDARTGLNIALASVAAAEKAGNLRALAVAHHAAWHCLHGLAQWDRAWEHVAPALQCARELKSKRFEGEALALRAESNRVAGRRREALDDIGEALSVSRDTGMTYLGAAYLGVLARATDDISVFESALAEGEAVLAAGAVSHNHFLFRRDAIDACIDRKRWDAAAHHAAALEAYARREPSPFSAFHVARAHALVAYGSGNRDAASTSELRRLQQEGTRAGFLHALEAIEGALSSQSNHH</sequence>
<dbReference type="PANTHER" id="PTHR16305">
    <property type="entry name" value="TESTICULAR SOLUBLE ADENYLYL CYCLASE"/>
    <property type="match status" value="1"/>
</dbReference>
<dbReference type="InterPro" id="IPR029787">
    <property type="entry name" value="Nucleotide_cyclase"/>
</dbReference>
<dbReference type="InterPro" id="IPR011990">
    <property type="entry name" value="TPR-like_helical_dom_sf"/>
</dbReference>